<protein>
    <submittedName>
        <fullName evidence="1">Uncharacterized protein</fullName>
    </submittedName>
</protein>
<reference evidence="1 2" key="1">
    <citation type="submission" date="2024-01" db="EMBL/GenBank/DDBJ databases">
        <title>The genomes of 5 underutilized Papilionoideae crops provide insights into root nodulation and disease resistanc.</title>
        <authorList>
            <person name="Jiang F."/>
        </authorList>
    </citation>
    <scope>NUCLEOTIDE SEQUENCE [LARGE SCALE GENOMIC DNA]</scope>
    <source>
        <strain evidence="1">LVBAO_FW01</strain>
        <tissue evidence="1">Leaves</tissue>
    </source>
</reference>
<comment type="caution">
    <text evidence="1">The sequence shown here is derived from an EMBL/GenBank/DDBJ whole genome shotgun (WGS) entry which is preliminary data.</text>
</comment>
<organism evidence="1 2">
    <name type="scientific">Canavalia gladiata</name>
    <name type="common">Sword bean</name>
    <name type="synonym">Dolichos gladiatus</name>
    <dbReference type="NCBI Taxonomy" id="3824"/>
    <lineage>
        <taxon>Eukaryota</taxon>
        <taxon>Viridiplantae</taxon>
        <taxon>Streptophyta</taxon>
        <taxon>Embryophyta</taxon>
        <taxon>Tracheophyta</taxon>
        <taxon>Spermatophyta</taxon>
        <taxon>Magnoliopsida</taxon>
        <taxon>eudicotyledons</taxon>
        <taxon>Gunneridae</taxon>
        <taxon>Pentapetalae</taxon>
        <taxon>rosids</taxon>
        <taxon>fabids</taxon>
        <taxon>Fabales</taxon>
        <taxon>Fabaceae</taxon>
        <taxon>Papilionoideae</taxon>
        <taxon>50 kb inversion clade</taxon>
        <taxon>NPAAA clade</taxon>
        <taxon>indigoferoid/millettioid clade</taxon>
        <taxon>Phaseoleae</taxon>
        <taxon>Canavalia</taxon>
    </lineage>
</organism>
<accession>A0AAN9MW89</accession>
<evidence type="ECO:0000313" key="1">
    <source>
        <dbReference type="EMBL" id="KAK7361842.1"/>
    </source>
</evidence>
<dbReference type="EMBL" id="JAYMYQ010000001">
    <property type="protein sequence ID" value="KAK7361842.1"/>
    <property type="molecule type" value="Genomic_DNA"/>
</dbReference>
<sequence>MAHSLCIVRLIRRMRPTDLGSRVLEFKTKALPGTELSTSQLIFGAKLPGTREIRLPYQYVTDHVWTEPWKNALVSTTTFIEDMGNLLDPCYLSGCWVRIKQVTSLDVEIYIMNHFMHDSPSKHITPQTHGLLSRRPPPPLAMDLLANVISFSYCRDREFSSPRSNLLSSSFYVAKQRISFSKISDQSF</sequence>
<dbReference type="AlphaFoldDB" id="A0AAN9MW89"/>
<proteinExistence type="predicted"/>
<name>A0AAN9MW89_CANGL</name>
<gene>
    <name evidence="1" type="ORF">VNO77_03927</name>
</gene>
<evidence type="ECO:0000313" key="2">
    <source>
        <dbReference type="Proteomes" id="UP001367508"/>
    </source>
</evidence>
<keyword evidence="2" id="KW-1185">Reference proteome</keyword>
<dbReference type="Proteomes" id="UP001367508">
    <property type="component" value="Unassembled WGS sequence"/>
</dbReference>